<evidence type="ECO:0000313" key="13">
    <source>
        <dbReference type="Proteomes" id="UP000031036"/>
    </source>
</evidence>
<evidence type="ECO:0000256" key="4">
    <source>
        <dbReference type="ARBA" id="ARBA00022989"/>
    </source>
</evidence>
<feature type="region of interest" description="Disordered" evidence="9">
    <location>
        <begin position="1"/>
        <end position="103"/>
    </location>
</feature>
<dbReference type="FunFam" id="1.20.1070.10:FF:000248">
    <property type="entry name" value="5-hydroxytryptamine receptor 1A-beta"/>
    <property type="match status" value="1"/>
</dbReference>
<dbReference type="InterPro" id="IPR000276">
    <property type="entry name" value="GPCR_Rhodpsn"/>
</dbReference>
<dbReference type="AlphaFoldDB" id="A0A0B2VE77"/>
<dbReference type="OrthoDB" id="5957871at2759"/>
<feature type="domain" description="G-protein coupled receptors family 1 profile" evidence="11">
    <location>
        <begin position="134"/>
        <end position="220"/>
    </location>
</feature>
<reference evidence="12 13" key="1">
    <citation type="submission" date="2014-11" db="EMBL/GenBank/DDBJ databases">
        <title>Genetic blueprint of the zoonotic pathogen Toxocara canis.</title>
        <authorList>
            <person name="Zhu X.-Q."/>
            <person name="Korhonen P.K."/>
            <person name="Cai H."/>
            <person name="Young N.D."/>
            <person name="Nejsum P."/>
            <person name="von Samson-Himmelstjerna G."/>
            <person name="Boag P.R."/>
            <person name="Tan P."/>
            <person name="Li Q."/>
            <person name="Min J."/>
            <person name="Yang Y."/>
            <person name="Wang X."/>
            <person name="Fang X."/>
            <person name="Hall R.S."/>
            <person name="Hofmann A."/>
            <person name="Sternberg P.W."/>
            <person name="Jex A.R."/>
            <person name="Gasser R.B."/>
        </authorList>
    </citation>
    <scope>NUCLEOTIDE SEQUENCE [LARGE SCALE GENOMIC DNA]</scope>
    <source>
        <strain evidence="12">PN_DK_2014</strain>
    </source>
</reference>
<dbReference type="Pfam" id="PF00001">
    <property type="entry name" value="7tm_1"/>
    <property type="match status" value="1"/>
</dbReference>
<dbReference type="OMA" id="GHCTLIS"/>
<organism evidence="12 13">
    <name type="scientific">Toxocara canis</name>
    <name type="common">Canine roundworm</name>
    <dbReference type="NCBI Taxonomy" id="6265"/>
    <lineage>
        <taxon>Eukaryota</taxon>
        <taxon>Metazoa</taxon>
        <taxon>Ecdysozoa</taxon>
        <taxon>Nematoda</taxon>
        <taxon>Chromadorea</taxon>
        <taxon>Rhabditida</taxon>
        <taxon>Spirurina</taxon>
        <taxon>Ascaridomorpha</taxon>
        <taxon>Ascaridoidea</taxon>
        <taxon>Toxocaridae</taxon>
        <taxon>Toxocara</taxon>
    </lineage>
</organism>
<evidence type="ECO:0000256" key="10">
    <source>
        <dbReference type="SAM" id="Phobius"/>
    </source>
</evidence>
<dbReference type="InterPro" id="IPR017452">
    <property type="entry name" value="GPCR_Rhodpsn_7TM"/>
</dbReference>
<evidence type="ECO:0000256" key="1">
    <source>
        <dbReference type="ARBA" id="ARBA00004651"/>
    </source>
</evidence>
<evidence type="ECO:0000256" key="5">
    <source>
        <dbReference type="ARBA" id="ARBA00023040"/>
    </source>
</evidence>
<accession>A0A0B2VE77</accession>
<evidence type="ECO:0000313" key="12">
    <source>
        <dbReference type="EMBL" id="KHN79843.1"/>
    </source>
</evidence>
<evidence type="ECO:0000256" key="3">
    <source>
        <dbReference type="ARBA" id="ARBA00022692"/>
    </source>
</evidence>
<keyword evidence="2" id="KW-1003">Cell membrane</keyword>
<keyword evidence="6 10" id="KW-0472">Membrane</keyword>
<evidence type="ECO:0000256" key="9">
    <source>
        <dbReference type="SAM" id="MobiDB-lite"/>
    </source>
</evidence>
<keyword evidence="5" id="KW-0297">G-protein coupled receptor</keyword>
<dbReference type="PRINTS" id="PR00237">
    <property type="entry name" value="GPCRRHODOPSN"/>
</dbReference>
<proteinExistence type="predicted"/>
<comment type="caution">
    <text evidence="12">The sequence shown here is derived from an EMBL/GenBank/DDBJ whole genome shotgun (WGS) entry which is preliminary data.</text>
</comment>
<evidence type="ECO:0000259" key="11">
    <source>
        <dbReference type="PROSITE" id="PS50262"/>
    </source>
</evidence>
<dbReference type="PANTHER" id="PTHR24248:SF151">
    <property type="entry name" value="TYRAMINE RECEPTOR TYRA-2"/>
    <property type="match status" value="1"/>
</dbReference>
<sequence>MPTSDEFAKEEEEEGEEESGSSCNDRNGGVHNGPIIEEDEERCLDNEDDEPQTRDTQLSKEVSSVRMLLGRRQEHQPAGRMPSSTRSLSGTPMESRKKRIRRNASEKCVAFRKTVHNNAVRAAVASTAITYEKVQRHKNRKEHSYRKSLQRKPKAISAAKERRGVKVLGIILGCFTICWTPFFIMYVVVQFCSSCALNPHIEMFITWLGYSNSAMNPIIYTVFNRDYQIALKRLFTSEKKSGVGIFRRPL</sequence>
<evidence type="ECO:0000256" key="2">
    <source>
        <dbReference type="ARBA" id="ARBA00022475"/>
    </source>
</evidence>
<comment type="subcellular location">
    <subcellularLocation>
        <location evidence="1">Cell membrane</location>
        <topology evidence="1">Multi-pass membrane protein</topology>
    </subcellularLocation>
</comment>
<gene>
    <name evidence="12" type="primary">tyra-2</name>
    <name evidence="12" type="ORF">Tcan_07607</name>
</gene>
<dbReference type="EMBL" id="JPKZ01001844">
    <property type="protein sequence ID" value="KHN79843.1"/>
    <property type="molecule type" value="Genomic_DNA"/>
</dbReference>
<evidence type="ECO:0000256" key="8">
    <source>
        <dbReference type="ARBA" id="ARBA00023224"/>
    </source>
</evidence>
<dbReference type="PROSITE" id="PS50262">
    <property type="entry name" value="G_PROTEIN_RECEP_F1_2"/>
    <property type="match status" value="1"/>
</dbReference>
<dbReference type="GO" id="GO:0004930">
    <property type="term" value="F:G protein-coupled receptor activity"/>
    <property type="evidence" value="ECO:0007669"/>
    <property type="project" value="UniProtKB-KW"/>
</dbReference>
<dbReference type="Proteomes" id="UP000031036">
    <property type="component" value="Unassembled WGS sequence"/>
</dbReference>
<feature type="compositionally biased region" description="Polar residues" evidence="9">
    <location>
        <begin position="82"/>
        <end position="92"/>
    </location>
</feature>
<keyword evidence="3 10" id="KW-0812">Transmembrane</keyword>
<keyword evidence="8" id="KW-0807">Transducer</keyword>
<dbReference type="PANTHER" id="PTHR24248">
    <property type="entry name" value="ADRENERGIC RECEPTOR-RELATED G-PROTEIN COUPLED RECEPTOR"/>
    <property type="match status" value="1"/>
</dbReference>
<evidence type="ECO:0000256" key="6">
    <source>
        <dbReference type="ARBA" id="ARBA00023136"/>
    </source>
</evidence>
<feature type="transmembrane region" description="Helical" evidence="10">
    <location>
        <begin position="167"/>
        <end position="189"/>
    </location>
</feature>
<name>A0A0B2VE77_TOXCA</name>
<evidence type="ECO:0000256" key="7">
    <source>
        <dbReference type="ARBA" id="ARBA00023170"/>
    </source>
</evidence>
<dbReference type="STRING" id="6265.A0A0B2VE77"/>
<keyword evidence="13" id="KW-1185">Reference proteome</keyword>
<feature type="compositionally biased region" description="Acidic residues" evidence="9">
    <location>
        <begin position="8"/>
        <end position="19"/>
    </location>
</feature>
<dbReference type="GO" id="GO:0005886">
    <property type="term" value="C:plasma membrane"/>
    <property type="evidence" value="ECO:0007669"/>
    <property type="project" value="UniProtKB-SubCell"/>
</dbReference>
<keyword evidence="7 12" id="KW-0675">Receptor</keyword>
<dbReference type="SUPFAM" id="SSF81321">
    <property type="entry name" value="Family A G protein-coupled receptor-like"/>
    <property type="match status" value="1"/>
</dbReference>
<feature type="compositionally biased region" description="Acidic residues" evidence="9">
    <location>
        <begin position="36"/>
        <end position="50"/>
    </location>
</feature>
<protein>
    <submittedName>
        <fullName evidence="12">Tyramine receptor tyra-2</fullName>
    </submittedName>
</protein>
<keyword evidence="4 10" id="KW-1133">Transmembrane helix</keyword>
<dbReference type="Gene3D" id="1.20.1070.10">
    <property type="entry name" value="Rhodopsin 7-helix transmembrane proteins"/>
    <property type="match status" value="1"/>
</dbReference>